<evidence type="ECO:0000313" key="3">
    <source>
        <dbReference type="Proteomes" id="UP000009173"/>
    </source>
</evidence>
<evidence type="ECO:0000256" key="1">
    <source>
        <dbReference type="SAM" id="MobiDB-lite"/>
    </source>
</evidence>
<gene>
    <name evidence="2" type="ordered locus">Dvul_0169</name>
</gene>
<accession>A0A0H3A5A0</accession>
<protein>
    <submittedName>
        <fullName evidence="2">Uncharacterized protein</fullName>
    </submittedName>
</protein>
<dbReference type="SUPFAM" id="SSF89550">
    <property type="entry name" value="PHP domain-like"/>
    <property type="match status" value="1"/>
</dbReference>
<dbReference type="KEGG" id="dvl:Dvul_0169"/>
<dbReference type="RefSeq" id="WP_011791435.1">
    <property type="nucleotide sequence ID" value="NC_008751.1"/>
</dbReference>
<sequence length="400" mass="44710">MNAPDAPHPENGTFRDPAAHGGEDPRRGLLDPVPDADDAALFRRLVDDTITPERLEALARPVQPRHGVDHVLAIHWHPQHVPLDVARRRLAALFPDARDTLVIPTEHNVLHVWGDHAGVEADCRDLRLGLKVQLLLHFRADRVREAHTLRAMLDHTALYRGIQLRALLETAARPDEAGHRHRVERAVRATGSGPEVLATAAACAAKLLCLLDAERDAPPADERRSTLLRDFVEARRPILGPVLTPQVHAYTKALRDRVKAEFPLDFFHDAHAFMEEARGLGGLVTIPHPEQFWPILLAGYDVDAIEVWNPQSRRHTNFLISVVNEANAKHPSAKPTLVTMGDDTHFGEMLRLPDGPEQARLAREIGVQPLWEDPVTLKELERAGMTRERVIDAFRQRLGG</sequence>
<feature type="region of interest" description="Disordered" evidence="1">
    <location>
        <begin position="1"/>
        <end position="33"/>
    </location>
</feature>
<dbReference type="EMBL" id="CP000527">
    <property type="protein sequence ID" value="ABM27193.1"/>
    <property type="molecule type" value="Genomic_DNA"/>
</dbReference>
<dbReference type="Proteomes" id="UP000009173">
    <property type="component" value="Chromosome"/>
</dbReference>
<proteinExistence type="predicted"/>
<organism evidence="2 3">
    <name type="scientific">Nitratidesulfovibrio vulgaris (strain DP4)</name>
    <name type="common">Desulfovibrio vulgaris</name>
    <dbReference type="NCBI Taxonomy" id="391774"/>
    <lineage>
        <taxon>Bacteria</taxon>
        <taxon>Pseudomonadati</taxon>
        <taxon>Thermodesulfobacteriota</taxon>
        <taxon>Desulfovibrionia</taxon>
        <taxon>Desulfovibrionales</taxon>
        <taxon>Desulfovibrionaceae</taxon>
        <taxon>Nitratidesulfovibrio</taxon>
    </lineage>
</organism>
<evidence type="ECO:0000313" key="2">
    <source>
        <dbReference type="EMBL" id="ABM27193.1"/>
    </source>
</evidence>
<reference evidence="3" key="1">
    <citation type="journal article" date="2009" name="Environ. Microbiol.">
        <title>Contribution of mobile genetic elements to Desulfovibrio vulgaris genome plasticity.</title>
        <authorList>
            <person name="Walker C.B."/>
            <person name="Stolyar S."/>
            <person name="Chivian D."/>
            <person name="Pinel N."/>
            <person name="Gabster J.A."/>
            <person name="Dehal P.S."/>
            <person name="He Z."/>
            <person name="Yang Z.K."/>
            <person name="Yen H.C."/>
            <person name="Zhou J."/>
            <person name="Wall J.D."/>
            <person name="Hazen T.C."/>
            <person name="Arkin A.P."/>
            <person name="Stahl D.A."/>
        </authorList>
    </citation>
    <scope>NUCLEOTIDE SEQUENCE [LARGE SCALE GENOMIC DNA]</scope>
    <source>
        <strain evidence="3">DP4</strain>
    </source>
</reference>
<dbReference type="Gene3D" id="3.20.20.140">
    <property type="entry name" value="Metal-dependent hydrolases"/>
    <property type="match status" value="1"/>
</dbReference>
<dbReference type="InterPro" id="IPR016195">
    <property type="entry name" value="Pol/histidinol_Pase-like"/>
</dbReference>
<dbReference type="AlphaFoldDB" id="A0A0H3A5A0"/>
<dbReference type="HOGENOM" id="CLU_727097_0_0_7"/>
<name>A0A0H3A5A0_NITV4</name>
<feature type="compositionally biased region" description="Basic and acidic residues" evidence="1">
    <location>
        <begin position="17"/>
        <end position="29"/>
    </location>
</feature>